<protein>
    <recommendedName>
        <fullName evidence="2">Uroporphyrinogen decarboxylase (URO-D) domain-containing protein</fullName>
    </recommendedName>
</protein>
<gene>
    <name evidence="1" type="ORF">LCGC14_2720920</name>
</gene>
<sequence length="192" mass="21683">RAADGLLTLNNEYDQVPSGGYGCTDELPAADFAERDHVLGRDLWCHISAQETVGISPAMYGEFVYPYYCEIAERVGSVSYACCEPVDKMWEGYLQHLPNLRAVGVTRWCDEDVMGEALRGRRFIYTRKPDPTFIGTGDFDAQAFGEHITRTLTAARGCHVQFVYRDVYTLCGERDRARKAVQVIRDMIDKHG</sequence>
<name>A0A0F8ZA08_9ZZZZ</name>
<dbReference type="AlphaFoldDB" id="A0A0F8ZA08"/>
<reference evidence="1" key="1">
    <citation type="journal article" date="2015" name="Nature">
        <title>Complex archaea that bridge the gap between prokaryotes and eukaryotes.</title>
        <authorList>
            <person name="Spang A."/>
            <person name="Saw J.H."/>
            <person name="Jorgensen S.L."/>
            <person name="Zaremba-Niedzwiedzka K."/>
            <person name="Martijn J."/>
            <person name="Lind A.E."/>
            <person name="van Eijk R."/>
            <person name="Schleper C."/>
            <person name="Guy L."/>
            <person name="Ettema T.J."/>
        </authorList>
    </citation>
    <scope>NUCLEOTIDE SEQUENCE</scope>
</reference>
<evidence type="ECO:0000313" key="1">
    <source>
        <dbReference type="EMBL" id="KKK90647.1"/>
    </source>
</evidence>
<dbReference type="InterPro" id="IPR038071">
    <property type="entry name" value="UROD/MetE-like_sf"/>
</dbReference>
<comment type="caution">
    <text evidence="1">The sequence shown here is derived from an EMBL/GenBank/DDBJ whole genome shotgun (WGS) entry which is preliminary data.</text>
</comment>
<dbReference type="EMBL" id="LAZR01049003">
    <property type="protein sequence ID" value="KKK90647.1"/>
    <property type="molecule type" value="Genomic_DNA"/>
</dbReference>
<evidence type="ECO:0008006" key="2">
    <source>
        <dbReference type="Google" id="ProtNLM"/>
    </source>
</evidence>
<dbReference type="Gene3D" id="3.20.20.210">
    <property type="match status" value="1"/>
</dbReference>
<organism evidence="1">
    <name type="scientific">marine sediment metagenome</name>
    <dbReference type="NCBI Taxonomy" id="412755"/>
    <lineage>
        <taxon>unclassified sequences</taxon>
        <taxon>metagenomes</taxon>
        <taxon>ecological metagenomes</taxon>
    </lineage>
</organism>
<accession>A0A0F8ZA08</accession>
<feature type="non-terminal residue" evidence="1">
    <location>
        <position position="1"/>
    </location>
</feature>
<proteinExistence type="predicted"/>